<dbReference type="InterPro" id="IPR007110">
    <property type="entry name" value="Ig-like_dom"/>
</dbReference>
<organism evidence="4 5">
    <name type="scientific">Lepeophtheirus salmonis</name>
    <name type="common">Salmon louse</name>
    <name type="synonym">Caligus salmonis</name>
    <dbReference type="NCBI Taxonomy" id="72036"/>
    <lineage>
        <taxon>Eukaryota</taxon>
        <taxon>Metazoa</taxon>
        <taxon>Ecdysozoa</taxon>
        <taxon>Arthropoda</taxon>
        <taxon>Crustacea</taxon>
        <taxon>Multicrustacea</taxon>
        <taxon>Hexanauplia</taxon>
        <taxon>Copepoda</taxon>
        <taxon>Siphonostomatoida</taxon>
        <taxon>Caligidae</taxon>
        <taxon>Lepeophtheirus</taxon>
    </lineage>
</organism>
<evidence type="ECO:0000313" key="5">
    <source>
        <dbReference type="Proteomes" id="UP000675881"/>
    </source>
</evidence>
<dbReference type="InterPro" id="IPR036179">
    <property type="entry name" value="Ig-like_dom_sf"/>
</dbReference>
<dbReference type="InterPro" id="IPR013098">
    <property type="entry name" value="Ig_I-set"/>
</dbReference>
<dbReference type="Proteomes" id="UP000675881">
    <property type="component" value="Chromosome 6"/>
</dbReference>
<dbReference type="InterPro" id="IPR013783">
    <property type="entry name" value="Ig-like_fold"/>
</dbReference>
<sequence>METWKDPNETNSSIIIGRRCLFKVQLKKTPIVDKGLEATTIKKLPGQPEFTEELHLRQETDGVLLESYLIYEPEHIATWFKDGKELLGALDFDEKYQPFLERRGDWTYCALAIRHLSQEDAGNYTLTVRNQYGEKKEVFEPAFFRKPSSRQEGNKLHIECEIEALPKPDIRWYRNDQEIQENEKYSFYRAVQQSNVNIHFARLTVLNPGPNDGGNYVVRAVNEIGDKDCTIALNFGDLVGDENNVPAKIYEQPQLKQPDPNILILEAHIHANPKPKITWLCNGDFIKESDRKYAKLEPRVGEKNKWNATLTIVNPTKNDGGDYKASIKNKWGTDYTTWVLG</sequence>
<evidence type="ECO:0000256" key="3">
    <source>
        <dbReference type="ARBA" id="ARBA00023319"/>
    </source>
</evidence>
<dbReference type="PROSITE" id="PS50835">
    <property type="entry name" value="IG_LIKE"/>
    <property type="match status" value="1"/>
</dbReference>
<dbReference type="GO" id="GO:0007156">
    <property type="term" value="P:homophilic cell adhesion via plasma membrane adhesion molecules"/>
    <property type="evidence" value="ECO:0007669"/>
    <property type="project" value="TreeGrafter"/>
</dbReference>
<dbReference type="EMBL" id="HG994585">
    <property type="protein sequence ID" value="CAF2979451.1"/>
    <property type="molecule type" value="Genomic_DNA"/>
</dbReference>
<dbReference type="PANTHER" id="PTHR45080:SF8">
    <property type="entry name" value="IG-LIKE DOMAIN-CONTAINING PROTEIN"/>
    <property type="match status" value="1"/>
</dbReference>
<keyword evidence="3" id="KW-0393">Immunoglobulin domain</keyword>
<evidence type="ECO:0000256" key="2">
    <source>
        <dbReference type="ARBA" id="ARBA00023157"/>
    </source>
</evidence>
<keyword evidence="5" id="KW-1185">Reference proteome</keyword>
<dbReference type="GO" id="GO:0005886">
    <property type="term" value="C:plasma membrane"/>
    <property type="evidence" value="ECO:0007669"/>
    <property type="project" value="TreeGrafter"/>
</dbReference>
<keyword evidence="1" id="KW-0732">Signal</keyword>
<dbReference type="InterPro" id="IPR050958">
    <property type="entry name" value="Cell_Adh-Cytoskel_Orgn"/>
</dbReference>
<dbReference type="PANTHER" id="PTHR45080">
    <property type="entry name" value="CONTACTIN 5"/>
    <property type="match status" value="1"/>
</dbReference>
<dbReference type="InterPro" id="IPR003598">
    <property type="entry name" value="Ig_sub2"/>
</dbReference>
<dbReference type="SMART" id="SM00408">
    <property type="entry name" value="IGc2"/>
    <property type="match status" value="2"/>
</dbReference>
<dbReference type="SUPFAM" id="SSF48726">
    <property type="entry name" value="Immunoglobulin"/>
    <property type="match status" value="3"/>
</dbReference>
<dbReference type="FunFam" id="2.60.40.10:FF:000032">
    <property type="entry name" value="palladin isoform X1"/>
    <property type="match status" value="1"/>
</dbReference>
<name>A0A7R8CZZ7_LEPSM</name>
<evidence type="ECO:0000313" key="4">
    <source>
        <dbReference type="EMBL" id="CAF2979451.1"/>
    </source>
</evidence>
<protein>
    <submittedName>
        <fullName evidence="4">(salmon louse) hypothetical protein</fullName>
    </submittedName>
</protein>
<dbReference type="Pfam" id="PF07679">
    <property type="entry name" value="I-set"/>
    <property type="match status" value="3"/>
</dbReference>
<evidence type="ECO:0000256" key="1">
    <source>
        <dbReference type="ARBA" id="ARBA00022729"/>
    </source>
</evidence>
<keyword evidence="2" id="KW-1015">Disulfide bond</keyword>
<reference evidence="4" key="1">
    <citation type="submission" date="2021-02" db="EMBL/GenBank/DDBJ databases">
        <authorList>
            <person name="Bekaert M."/>
        </authorList>
    </citation>
    <scope>NUCLEOTIDE SEQUENCE</scope>
    <source>
        <strain evidence="4">IoA-00</strain>
    </source>
</reference>
<proteinExistence type="predicted"/>
<dbReference type="OrthoDB" id="504170at2759"/>
<gene>
    <name evidence="4" type="ORF">LSAA_11411</name>
</gene>
<dbReference type="AlphaFoldDB" id="A0A7R8CZZ7"/>
<dbReference type="Gene3D" id="2.60.40.10">
    <property type="entry name" value="Immunoglobulins"/>
    <property type="match status" value="3"/>
</dbReference>
<accession>A0A7R8CZZ7</accession>